<dbReference type="InterPro" id="IPR043141">
    <property type="entry name" value="Ribosomal_uL10-like_sf"/>
</dbReference>
<dbReference type="GO" id="GO:0070180">
    <property type="term" value="F:large ribosomal subunit rRNA binding"/>
    <property type="evidence" value="ECO:0007669"/>
    <property type="project" value="UniProtKB-UniRule"/>
</dbReference>
<dbReference type="NCBIfam" id="NF000955">
    <property type="entry name" value="PRK00099.1-1"/>
    <property type="match status" value="1"/>
</dbReference>
<keyword evidence="6" id="KW-0699">rRNA-binding</keyword>
<evidence type="ECO:0000313" key="7">
    <source>
        <dbReference type="EMBL" id="AEG30889.1"/>
    </source>
</evidence>
<dbReference type="Gene3D" id="6.10.250.2350">
    <property type="match status" value="1"/>
</dbReference>
<dbReference type="EMBL" id="CP002776">
    <property type="protein sequence ID" value="AEG30889.1"/>
    <property type="molecule type" value="Genomic_DNA"/>
</dbReference>
<evidence type="ECO:0000256" key="1">
    <source>
        <dbReference type="ARBA" id="ARBA00002633"/>
    </source>
</evidence>
<dbReference type="GO" id="GO:0006412">
    <property type="term" value="P:translation"/>
    <property type="evidence" value="ECO:0007669"/>
    <property type="project" value="UniProtKB-UniRule"/>
</dbReference>
<dbReference type="PANTHER" id="PTHR11560">
    <property type="entry name" value="39S RIBOSOMAL PROTEIN L10, MITOCHONDRIAL"/>
    <property type="match status" value="1"/>
</dbReference>
<dbReference type="AlphaFoldDB" id="F6D958"/>
<dbReference type="Pfam" id="PF00466">
    <property type="entry name" value="Ribosomal_L10"/>
    <property type="match status" value="1"/>
</dbReference>
<organism evidence="7 8">
    <name type="scientific">Thiomicrospira cyclica (strain DSM 14477 / JCM 11371 / ALM1)</name>
    <name type="common">Thioalkalimicrobium cyclicum</name>
    <dbReference type="NCBI Taxonomy" id="717773"/>
    <lineage>
        <taxon>Bacteria</taxon>
        <taxon>Pseudomonadati</taxon>
        <taxon>Pseudomonadota</taxon>
        <taxon>Gammaproteobacteria</taxon>
        <taxon>Thiotrichales</taxon>
        <taxon>Piscirickettsiaceae</taxon>
        <taxon>Thiomicrospira</taxon>
    </lineage>
</organism>
<gene>
    <name evidence="6" type="primary">rplJ</name>
    <name evidence="7" type="ordered locus">Thicy_0113</name>
</gene>
<sequence length="164" mass="17708">MALKLEDKKLVLEEVSAVLADTVSIVVAEYRGLTVEQMTKLRSQARDNGVVVRVVKNTLAKRAFAGTPYEDMSASLVGPVVLVFSQKELSGAARVVKAFKKENDAMVVKAVSIGSGTLDANQLDMVASLPTYDEAIAKLMYVMKAPVEKLARTLAAYKESREAA</sequence>
<evidence type="ECO:0000256" key="2">
    <source>
        <dbReference type="ARBA" id="ARBA00008889"/>
    </source>
</evidence>
<dbReference type="eggNOG" id="COG0244">
    <property type="taxonomic scope" value="Bacteria"/>
</dbReference>
<comment type="subunit">
    <text evidence="6">Part of the ribosomal stalk of the 50S ribosomal subunit. The N-terminus interacts with L11 and the large rRNA to form the base of the stalk. The C-terminus forms an elongated spine to which L12 dimers bind in a sequential fashion forming a multimeric L10(L12)X complex.</text>
</comment>
<dbReference type="STRING" id="717773.Thicy_0113"/>
<reference evidence="7 8" key="1">
    <citation type="submission" date="2011-05" db="EMBL/GenBank/DDBJ databases">
        <title>Complete sequence of Thioalkalimicrobium cyclicum ALM1.</title>
        <authorList>
            <consortium name="US DOE Joint Genome Institute"/>
            <person name="Lucas S."/>
            <person name="Han J."/>
            <person name="Lapidus A."/>
            <person name="Cheng J.-F."/>
            <person name="Goodwin L."/>
            <person name="Pitluck S."/>
            <person name="Peters L."/>
            <person name="Mikhailova N."/>
            <person name="Davenport K."/>
            <person name="Han C."/>
            <person name="Tapia R."/>
            <person name="Land M."/>
            <person name="Hauser L."/>
            <person name="Kyrpides N."/>
            <person name="Ivanova N."/>
            <person name="Pagani I."/>
            <person name="Kappler U."/>
            <person name="Woyke T."/>
        </authorList>
    </citation>
    <scope>NUCLEOTIDE SEQUENCE [LARGE SCALE GENOMIC DNA]</scope>
    <source>
        <strain evidence="8">DSM 14477 / JCM 11371 / ALM1</strain>
    </source>
</reference>
<name>F6D958_THICA</name>
<evidence type="ECO:0000256" key="3">
    <source>
        <dbReference type="ARBA" id="ARBA00022980"/>
    </source>
</evidence>
<dbReference type="KEGG" id="tcy:Thicy_0113"/>
<evidence type="ECO:0000256" key="5">
    <source>
        <dbReference type="ARBA" id="ARBA00035202"/>
    </source>
</evidence>
<evidence type="ECO:0000256" key="4">
    <source>
        <dbReference type="ARBA" id="ARBA00023274"/>
    </source>
</evidence>
<dbReference type="InterPro" id="IPR002363">
    <property type="entry name" value="Ribosomal_uL10_CS_bac"/>
</dbReference>
<keyword evidence="6" id="KW-0694">RNA-binding</keyword>
<keyword evidence="4 6" id="KW-0687">Ribonucleoprotein</keyword>
<dbReference type="Proteomes" id="UP000009232">
    <property type="component" value="Chromosome"/>
</dbReference>
<dbReference type="InterPro" id="IPR001790">
    <property type="entry name" value="Ribosomal_uL10"/>
</dbReference>
<dbReference type="GO" id="GO:0015934">
    <property type="term" value="C:large ribosomal subunit"/>
    <property type="evidence" value="ECO:0007669"/>
    <property type="project" value="InterPro"/>
</dbReference>
<dbReference type="PROSITE" id="PS01109">
    <property type="entry name" value="RIBOSOMAL_L10"/>
    <property type="match status" value="1"/>
</dbReference>
<comment type="similarity">
    <text evidence="2 6">Belongs to the universal ribosomal protein uL10 family.</text>
</comment>
<dbReference type="CDD" id="cd05797">
    <property type="entry name" value="Ribosomal_L10"/>
    <property type="match status" value="1"/>
</dbReference>
<dbReference type="GO" id="GO:0003735">
    <property type="term" value="F:structural constituent of ribosome"/>
    <property type="evidence" value="ECO:0007669"/>
    <property type="project" value="InterPro"/>
</dbReference>
<keyword evidence="3 6" id="KW-0689">Ribosomal protein</keyword>
<proteinExistence type="inferred from homology"/>
<dbReference type="RefSeq" id="WP_013834677.1">
    <property type="nucleotide sequence ID" value="NC_015581.1"/>
</dbReference>
<dbReference type="InterPro" id="IPR022973">
    <property type="entry name" value="Ribosomal_uL10_bac"/>
</dbReference>
<dbReference type="InterPro" id="IPR047865">
    <property type="entry name" value="Ribosomal_uL10_bac_type"/>
</dbReference>
<dbReference type="Gene3D" id="3.30.70.1730">
    <property type="match status" value="1"/>
</dbReference>
<dbReference type="OrthoDB" id="9808307at2"/>
<evidence type="ECO:0000313" key="8">
    <source>
        <dbReference type="Proteomes" id="UP000009232"/>
    </source>
</evidence>
<evidence type="ECO:0000256" key="6">
    <source>
        <dbReference type="HAMAP-Rule" id="MF_00362"/>
    </source>
</evidence>
<comment type="function">
    <text evidence="1 6">Forms part of the ribosomal stalk, playing a central role in the interaction of the ribosome with GTP-bound translation factors.</text>
</comment>
<accession>F6D958</accession>
<dbReference type="HAMAP" id="MF_00362">
    <property type="entry name" value="Ribosomal_uL10"/>
    <property type="match status" value="1"/>
</dbReference>
<keyword evidence="8" id="KW-1185">Reference proteome</keyword>
<dbReference type="SUPFAM" id="SSF160369">
    <property type="entry name" value="Ribosomal protein L10-like"/>
    <property type="match status" value="1"/>
</dbReference>
<dbReference type="HOGENOM" id="CLU_092227_0_1_6"/>
<protein>
    <recommendedName>
        <fullName evidence="5 6">Large ribosomal subunit protein uL10</fullName>
    </recommendedName>
</protein>